<dbReference type="Proteomes" id="UP001390339">
    <property type="component" value="Unassembled WGS sequence"/>
</dbReference>
<sequence length="734" mass="82178">MSLCNVCENLVLQPKAFKRACGSKRQSLGNYDEILRKANDNGLREQPEQEGCGGCAFFCDVLQGSQSWRERHEKLEGKLVFLDSSRLDVRWPECAGGSSYAVDDLMLDLYSDEFIEHYEPPPTDAENDATEEGEKDEVWVNDCNKDTRIDCKRVVPVDPRDDMCFGLLRSWLAACSMHEQCAGMTPVLMPKRVIEIPDSASETPRLLATNGELEQYVVLSHCWGGADPAGKLKDSLISRYQQGLDLDQLPQNIRDAVHITRRLGFRYLWVDALCICQDDAEDWAEEKAKLSLYYGHAALMISASTATDANSGILAERYVPMSPIMGKERKFGLRQRILRWKDDIERSQLSTRGWAAQERMLAPRIVHYTRRQMIWECAAGLSFEASGIDDGDFGRDPLDTYFSKAKLQPLLTAGLGGLHPGISDDTESDSDEQLARRLYAWLQCVYEYSHRNISVSSDKLPAIAGLATTLNHDGTMGDYLAGIWSKDLAAGLAWSRPWRLLSTPPAYQAPSWSWAGVNGGVSHAVLGSTHKILLPQPPPTTPRTLSTDGEDAAICYRWTAELEPKLIDHHILLEDPAQPYGAVLGGSYLVVEGTCLGALELPKLRDVMLEEGWALDNNPIVVLDKSSAFDCPCCHHRPSSSADEENNNNTSTEGEKTRNEAHFDFCMILFGDVQRKPPSYVNLLALRWVDRETRMAERVGLVAFQMWKGNRDDVEAFREAFRAADTERMTLKLV</sequence>
<protein>
    <submittedName>
        <fullName evidence="2">HET domain protein</fullName>
    </submittedName>
</protein>
<evidence type="ECO:0000259" key="1">
    <source>
        <dbReference type="Pfam" id="PF06985"/>
    </source>
</evidence>
<feature type="domain" description="Heterokaryon incompatibility" evidence="1">
    <location>
        <begin position="216"/>
        <end position="358"/>
    </location>
</feature>
<comment type="caution">
    <text evidence="2">The sequence shown here is derived from an EMBL/GenBank/DDBJ whole genome shotgun (WGS) entry which is preliminary data.</text>
</comment>
<accession>A0ABR2IGI6</accession>
<dbReference type="PANTHER" id="PTHR33112">
    <property type="entry name" value="DOMAIN PROTEIN, PUTATIVE-RELATED"/>
    <property type="match status" value="1"/>
</dbReference>
<dbReference type="InterPro" id="IPR010730">
    <property type="entry name" value="HET"/>
</dbReference>
<dbReference type="EMBL" id="JAPCWZ010000005">
    <property type="protein sequence ID" value="KAK8862691.1"/>
    <property type="molecule type" value="Genomic_DNA"/>
</dbReference>
<keyword evidence="3" id="KW-1185">Reference proteome</keyword>
<evidence type="ECO:0000313" key="2">
    <source>
        <dbReference type="EMBL" id="KAK8862691.1"/>
    </source>
</evidence>
<proteinExistence type="predicted"/>
<dbReference type="Pfam" id="PF06985">
    <property type="entry name" value="HET"/>
    <property type="match status" value="1"/>
</dbReference>
<evidence type="ECO:0000313" key="3">
    <source>
        <dbReference type="Proteomes" id="UP001390339"/>
    </source>
</evidence>
<gene>
    <name evidence="2" type="ORF">PGQ11_008926</name>
</gene>
<dbReference type="PANTHER" id="PTHR33112:SF16">
    <property type="entry name" value="HETEROKARYON INCOMPATIBILITY DOMAIN-CONTAINING PROTEIN"/>
    <property type="match status" value="1"/>
</dbReference>
<name>A0ABR2IGI6_9PEZI</name>
<reference evidence="2 3" key="1">
    <citation type="journal article" date="2024" name="IMA Fungus">
        <title>Apiospora arundinis, a panoply of carbohydrate-active enzymes and secondary metabolites.</title>
        <authorList>
            <person name="Sorensen T."/>
            <person name="Petersen C."/>
            <person name="Muurmann A.T."/>
            <person name="Christiansen J.V."/>
            <person name="Brundto M.L."/>
            <person name="Overgaard C.K."/>
            <person name="Boysen A.T."/>
            <person name="Wollenberg R.D."/>
            <person name="Larsen T.O."/>
            <person name="Sorensen J.L."/>
            <person name="Nielsen K.L."/>
            <person name="Sondergaard T.E."/>
        </authorList>
    </citation>
    <scope>NUCLEOTIDE SEQUENCE [LARGE SCALE GENOMIC DNA]</scope>
    <source>
        <strain evidence="2 3">AAU 773</strain>
    </source>
</reference>
<organism evidence="2 3">
    <name type="scientific">Apiospora arundinis</name>
    <dbReference type="NCBI Taxonomy" id="335852"/>
    <lineage>
        <taxon>Eukaryota</taxon>
        <taxon>Fungi</taxon>
        <taxon>Dikarya</taxon>
        <taxon>Ascomycota</taxon>
        <taxon>Pezizomycotina</taxon>
        <taxon>Sordariomycetes</taxon>
        <taxon>Xylariomycetidae</taxon>
        <taxon>Amphisphaeriales</taxon>
        <taxon>Apiosporaceae</taxon>
        <taxon>Apiospora</taxon>
    </lineage>
</organism>